<protein>
    <submittedName>
        <fullName evidence="1">Uncharacterized protein</fullName>
    </submittedName>
</protein>
<reference evidence="1 2" key="1">
    <citation type="submission" date="2024-11" db="EMBL/GenBank/DDBJ databases">
        <authorList>
            <person name="Heng Y.C."/>
            <person name="Lim A.C.H."/>
            <person name="Lee J.K.Y."/>
            <person name="Kittelmann S."/>
        </authorList>
    </citation>
    <scope>NUCLEOTIDE SEQUENCE [LARGE SCALE GENOMIC DNA]</scope>
    <source>
        <strain evidence="1 2">WILCCON 0202</strain>
    </source>
</reference>
<accession>A0ABW8TX05</accession>
<dbReference type="RefSeq" id="WP_406765307.1">
    <property type="nucleotide sequence ID" value="NZ_JBJHZY010000002.1"/>
</dbReference>
<dbReference type="Proteomes" id="UP001623661">
    <property type="component" value="Unassembled WGS sequence"/>
</dbReference>
<dbReference type="EMBL" id="JBJHZY010000002">
    <property type="protein sequence ID" value="MFL0268682.1"/>
    <property type="molecule type" value="Genomic_DNA"/>
</dbReference>
<name>A0ABW8TX05_9CLOT</name>
<comment type="caution">
    <text evidence="1">The sequence shown here is derived from an EMBL/GenBank/DDBJ whole genome shotgun (WGS) entry which is preliminary data.</text>
</comment>
<proteinExistence type="predicted"/>
<keyword evidence="2" id="KW-1185">Reference proteome</keyword>
<sequence length="165" mass="18834">MRRIYNMKKTLSMKQFIAEFGDNFSEHLKARLLELGERCVLTRKENNDRFNLKHIEHTTHECAVTSGTETKIMNKEYVYGQLVIHEGVVYFSEGCLESIDAVQAPIVDTIFKALNSEKIEVDEIAAKVIEDGNIDYIIDTICTVCPSVSQAHLDIVNGMTYRSKR</sequence>
<evidence type="ECO:0000313" key="2">
    <source>
        <dbReference type="Proteomes" id="UP001623661"/>
    </source>
</evidence>
<organism evidence="1 2">
    <name type="scientific">Candidatus Clostridium radicumherbarum</name>
    <dbReference type="NCBI Taxonomy" id="3381662"/>
    <lineage>
        <taxon>Bacteria</taxon>
        <taxon>Bacillati</taxon>
        <taxon>Bacillota</taxon>
        <taxon>Clostridia</taxon>
        <taxon>Eubacteriales</taxon>
        <taxon>Clostridiaceae</taxon>
        <taxon>Clostridium</taxon>
    </lineage>
</organism>
<evidence type="ECO:0000313" key="1">
    <source>
        <dbReference type="EMBL" id="MFL0268682.1"/>
    </source>
</evidence>
<gene>
    <name evidence="1" type="ORF">ACJDUH_11325</name>
</gene>